<dbReference type="GO" id="GO:0005886">
    <property type="term" value="C:plasma membrane"/>
    <property type="evidence" value="ECO:0007669"/>
    <property type="project" value="TreeGrafter"/>
</dbReference>
<evidence type="ECO:0000256" key="6">
    <source>
        <dbReference type="ARBA" id="ARBA00023065"/>
    </source>
</evidence>
<accession>A0A8X7NP71</accession>
<dbReference type="GO" id="GO:0005768">
    <property type="term" value="C:endosome"/>
    <property type="evidence" value="ECO:0007669"/>
    <property type="project" value="TreeGrafter"/>
</dbReference>
<dbReference type="AlphaFoldDB" id="A0A8X7NP71"/>
<feature type="transmembrane region" description="Helical" evidence="9">
    <location>
        <begin position="394"/>
        <end position="418"/>
    </location>
</feature>
<evidence type="ECO:0000256" key="2">
    <source>
        <dbReference type="ARBA" id="ARBA00008335"/>
    </source>
</evidence>
<reference evidence="10" key="1">
    <citation type="submission" date="2020-03" db="EMBL/GenBank/DDBJ databases">
        <title>FDA dAtabase for Regulatory Grade micrObial Sequences (FDA-ARGOS): Supporting development and validation of Infectious Disease Dx tests.</title>
        <authorList>
            <person name="Campos J."/>
            <person name="Goldberg B."/>
            <person name="Tallon L."/>
            <person name="Sadzewicz L."/>
            <person name="Vavikolanu K."/>
            <person name="Mehta A."/>
            <person name="Aluvathingal J."/>
            <person name="Nadendla S."/>
            <person name="Nandy P."/>
            <person name="Geyer C."/>
            <person name="Yan Y."/>
            <person name="Sichtig H."/>
        </authorList>
    </citation>
    <scope>NUCLEOTIDE SEQUENCE [LARGE SCALE GENOMIC DNA]</scope>
    <source>
        <strain evidence="10">FDAARGOS_652</strain>
    </source>
</reference>
<keyword evidence="4 9" id="KW-0812">Transmembrane</keyword>
<comment type="caution">
    <text evidence="10">The sequence shown here is derived from an EMBL/GenBank/DDBJ whole genome shotgun (WGS) entry which is preliminary data.</text>
</comment>
<protein>
    <submittedName>
        <fullName evidence="10">Putative integral membrane protein</fullName>
    </submittedName>
</protein>
<dbReference type="Gene3D" id="1.20.1250.20">
    <property type="entry name" value="MFS general substrate transporter like domains"/>
    <property type="match status" value="2"/>
</dbReference>
<feature type="transmembrane region" description="Helical" evidence="9">
    <location>
        <begin position="572"/>
        <end position="594"/>
    </location>
</feature>
<evidence type="ECO:0000256" key="1">
    <source>
        <dbReference type="ARBA" id="ARBA00004127"/>
    </source>
</evidence>
<feature type="region of interest" description="Disordered" evidence="8">
    <location>
        <begin position="1"/>
        <end position="46"/>
    </location>
</feature>
<feature type="transmembrane region" description="Helical" evidence="9">
    <location>
        <begin position="189"/>
        <end position="209"/>
    </location>
</feature>
<feature type="compositionally biased region" description="Basic and acidic residues" evidence="8">
    <location>
        <begin position="1"/>
        <end position="25"/>
    </location>
</feature>
<dbReference type="EMBL" id="JABWAB010000004">
    <property type="protein sequence ID" value="KAF6052851.1"/>
    <property type="molecule type" value="Genomic_DNA"/>
</dbReference>
<keyword evidence="7 9" id="KW-0472">Membrane</keyword>
<feature type="transmembrane region" description="Helical" evidence="9">
    <location>
        <begin position="425"/>
        <end position="444"/>
    </location>
</feature>
<evidence type="ECO:0000313" key="10">
    <source>
        <dbReference type="EMBL" id="KAF6052851.1"/>
    </source>
</evidence>
<evidence type="ECO:0000256" key="5">
    <source>
        <dbReference type="ARBA" id="ARBA00022989"/>
    </source>
</evidence>
<organism evidence="10 11">
    <name type="scientific">Candida parapsilosis</name>
    <name type="common">Yeast</name>
    <dbReference type="NCBI Taxonomy" id="5480"/>
    <lineage>
        <taxon>Eukaryota</taxon>
        <taxon>Fungi</taxon>
        <taxon>Dikarya</taxon>
        <taxon>Ascomycota</taxon>
        <taxon>Saccharomycotina</taxon>
        <taxon>Pichiomycetes</taxon>
        <taxon>Debaryomycetaceae</taxon>
        <taxon>Candida/Lodderomyces clade</taxon>
        <taxon>Candida</taxon>
    </lineage>
</organism>
<evidence type="ECO:0000256" key="9">
    <source>
        <dbReference type="SAM" id="Phobius"/>
    </source>
</evidence>
<evidence type="ECO:0000256" key="8">
    <source>
        <dbReference type="SAM" id="MobiDB-lite"/>
    </source>
</evidence>
<gene>
    <name evidence="10" type="ORF">FOB60_003107</name>
</gene>
<feature type="transmembrane region" description="Helical" evidence="9">
    <location>
        <begin position="284"/>
        <end position="305"/>
    </location>
</feature>
<dbReference type="FunFam" id="1.20.1250.20:FF:000197">
    <property type="entry name" value="Siderophore iron transporter 1"/>
    <property type="match status" value="1"/>
</dbReference>
<dbReference type="Proteomes" id="UP000590412">
    <property type="component" value="Unassembled WGS sequence"/>
</dbReference>
<dbReference type="GO" id="GO:0015343">
    <property type="term" value="F:siderophore-iron transmembrane transporter activity"/>
    <property type="evidence" value="ECO:0007669"/>
    <property type="project" value="TreeGrafter"/>
</dbReference>
<dbReference type="InterPro" id="IPR036259">
    <property type="entry name" value="MFS_trans_sf"/>
</dbReference>
<feature type="transmembrane region" description="Helical" evidence="9">
    <location>
        <begin position="317"/>
        <end position="337"/>
    </location>
</feature>
<dbReference type="SUPFAM" id="SSF103473">
    <property type="entry name" value="MFS general substrate transporter"/>
    <property type="match status" value="1"/>
</dbReference>
<feature type="transmembrane region" description="Helical" evidence="9">
    <location>
        <begin position="65"/>
        <end position="83"/>
    </location>
</feature>
<keyword evidence="5 9" id="KW-1133">Transmembrane helix</keyword>
<comment type="subcellular location">
    <subcellularLocation>
        <location evidence="1">Endomembrane system</location>
        <topology evidence="1">Multi-pass membrane protein</topology>
    </subcellularLocation>
</comment>
<evidence type="ECO:0000256" key="4">
    <source>
        <dbReference type="ARBA" id="ARBA00022692"/>
    </source>
</evidence>
<evidence type="ECO:0000313" key="11">
    <source>
        <dbReference type="Proteomes" id="UP000590412"/>
    </source>
</evidence>
<sequence>MDFIEPAKVENSKGTKQDVKTRSGDEVEVDTSSKSSEEKAPPQQTRKSIGIRRIEILQKQYQNPYLIIWFFFCIFLISFGYRLDAMVRGKLQYYATSSYNKHSLFAAVTVMQSVISAAAQPCYARLSDRFGRLELCIFAIVFYSMGTVIQSQAYDINRFAGGAVIYQIGNTGISIILQVILADFSNLNWRLVCSFVPALPLLITTWVGGDVVASAEAHYSWNWGIGMWAFIFPLSAVPLLGCLIHMQIKARKTPEWQEMTKEINSQRKHSKKSLAYWKTLVTELFWDLDVVGLLHVILILGLILVPFTLAGGVTSKWARASTIVPLVIGVVLIPVFVMWEAKFARSPIMPLPLMKDRGVWSALLIAILLNWIWYMPNDFMYTVLIVGMNASVKAATRITSSYSFVATVVGSLLGFVVVRVRRLKGFIIFGCVCWAVSLGILFHFRGANDGVESQKYLDGVIGGLCLMGFGAAFFNRPTQVSITTVTNHEYMSVILSVYFASYYIGSSIGASISGAIWTNKMHDVILDKMQSQGVPNAVQLAKLAYEAPFKFIITNTWGSPARIAVVTAYAHVQRYLCITGLVLCFPLIIVSFVLRDHRLDSVQSLDMDHDQEQGVVKDGKVVVNNYDDDIILDRLKSFSTSVRARWRGSSKCTTK</sequence>
<keyword evidence="6" id="KW-0406">Ion transport</keyword>
<feature type="transmembrane region" description="Helical" evidence="9">
    <location>
        <begin position="135"/>
        <end position="153"/>
    </location>
</feature>
<proteinExistence type="inferred from homology"/>
<feature type="transmembrane region" description="Helical" evidence="9">
    <location>
        <begin position="358"/>
        <end position="374"/>
    </location>
</feature>
<dbReference type="GO" id="GO:0005774">
    <property type="term" value="C:vacuolar membrane"/>
    <property type="evidence" value="ECO:0007669"/>
    <property type="project" value="TreeGrafter"/>
</dbReference>
<feature type="transmembrane region" description="Helical" evidence="9">
    <location>
        <begin position="159"/>
        <end position="182"/>
    </location>
</feature>
<feature type="transmembrane region" description="Helical" evidence="9">
    <location>
        <begin position="495"/>
        <end position="517"/>
    </location>
</feature>
<dbReference type="PANTHER" id="PTHR23501">
    <property type="entry name" value="MAJOR FACILITATOR SUPERFAMILY"/>
    <property type="match status" value="1"/>
</dbReference>
<dbReference type="PANTHER" id="PTHR23501:SF92">
    <property type="entry name" value="GLUTATHIONE EXCHANGER 1-RELATED"/>
    <property type="match status" value="1"/>
</dbReference>
<evidence type="ECO:0000256" key="7">
    <source>
        <dbReference type="ARBA" id="ARBA00023136"/>
    </source>
</evidence>
<name>A0A8X7NP71_CANPA</name>
<comment type="similarity">
    <text evidence="2">Belongs to the major facilitator superfamily.</text>
</comment>
<feature type="transmembrane region" description="Helical" evidence="9">
    <location>
        <begin position="221"/>
        <end position="244"/>
    </location>
</feature>
<keyword evidence="3" id="KW-0813">Transport</keyword>
<feature type="transmembrane region" description="Helical" evidence="9">
    <location>
        <begin position="456"/>
        <end position="474"/>
    </location>
</feature>
<evidence type="ECO:0000256" key="3">
    <source>
        <dbReference type="ARBA" id="ARBA00022448"/>
    </source>
</evidence>